<evidence type="ECO:0000259" key="2">
    <source>
        <dbReference type="PROSITE" id="PS50975"/>
    </source>
</evidence>
<dbReference type="InterPro" id="IPR011761">
    <property type="entry name" value="ATP-grasp"/>
</dbReference>
<dbReference type="Pfam" id="PF18105">
    <property type="entry name" value="PGM1_C"/>
    <property type="match status" value="1"/>
</dbReference>
<dbReference type="AlphaFoldDB" id="A0A7Z8K310"/>
<dbReference type="GO" id="GO:0046872">
    <property type="term" value="F:metal ion binding"/>
    <property type="evidence" value="ECO:0007669"/>
    <property type="project" value="InterPro"/>
</dbReference>
<evidence type="ECO:0000256" key="1">
    <source>
        <dbReference type="PROSITE-ProRule" id="PRU00409"/>
    </source>
</evidence>
<protein>
    <recommendedName>
        <fullName evidence="2">ATP-grasp domain-containing protein</fullName>
    </recommendedName>
</protein>
<dbReference type="Gene3D" id="3.30.470.20">
    <property type="entry name" value="ATP-grasp fold, B domain"/>
    <property type="match status" value="1"/>
</dbReference>
<sequence length="429" mass="45743">MVGDLSRLSERARKGGAWGAQRMLWFAQDSDVVVLPWRPPSYLLEYVTSMTGTDPRSLTILVPPAGELGTDLLTPDRLADPVLIAELRAAIVGQDVERVVTCFDDQTVVELCETLGVQDALAGYAFSAQGGVALVNSKAVFRAVATGIGLTIAPGVVTADPARALSTLRRILGQGHPAMIKQEYAGGGFGNTIVAPHEGVRPSGAAEVTVLPDSDAVAEYLDSTWDWMTAGGESRVVIERFFTDCTTVYAEFEVTDAASELSGTGEILMEPVAAGEVVPPPSLRSELHDELVREGRRICETFRALGYRGRVSADAIATPDGELLFTETNGRVTGSTHLHTVLRDRMLGPQRSDARTLLERDSWPVRSFPAAVVALERSGLAFDRATGEGVVLTANYVDVTGAVMYCAVAATPAAARELESRVLALAVED</sequence>
<keyword evidence="1" id="KW-0067">ATP-binding</keyword>
<evidence type="ECO:0000313" key="4">
    <source>
        <dbReference type="Proteomes" id="UP000308121"/>
    </source>
</evidence>
<organism evidence="3 4">
    <name type="scientific">Cellulomonas hominis</name>
    <dbReference type="NCBI Taxonomy" id="156981"/>
    <lineage>
        <taxon>Bacteria</taxon>
        <taxon>Bacillati</taxon>
        <taxon>Actinomycetota</taxon>
        <taxon>Actinomycetes</taxon>
        <taxon>Micrococcales</taxon>
        <taxon>Cellulomonadaceae</taxon>
        <taxon>Cellulomonas</taxon>
    </lineage>
</organism>
<evidence type="ECO:0000313" key="3">
    <source>
        <dbReference type="EMBL" id="TKR27295.1"/>
    </source>
</evidence>
<feature type="domain" description="ATP-grasp" evidence="2">
    <location>
        <begin position="142"/>
        <end position="358"/>
    </location>
</feature>
<keyword evidence="1" id="KW-0547">Nucleotide-binding</keyword>
<dbReference type="Pfam" id="PF18604">
    <property type="entry name" value="PreAtp-grasp"/>
    <property type="match status" value="1"/>
</dbReference>
<dbReference type="EMBL" id="SZYE01000004">
    <property type="protein sequence ID" value="TKR27295.1"/>
    <property type="molecule type" value="Genomic_DNA"/>
</dbReference>
<dbReference type="OrthoDB" id="581833at2"/>
<comment type="caution">
    <text evidence="3">The sequence shown here is derived from an EMBL/GenBank/DDBJ whole genome shotgun (WGS) entry which is preliminary data.</text>
</comment>
<dbReference type="InterPro" id="IPR041356">
    <property type="entry name" value="PGM1_C"/>
</dbReference>
<gene>
    <name evidence="3" type="ORF">FA014_01495</name>
</gene>
<dbReference type="InterPro" id="IPR040754">
    <property type="entry name" value="PreAtp-grasp"/>
</dbReference>
<accession>A0A7Z8K310</accession>
<proteinExistence type="predicted"/>
<reference evidence="3 4" key="1">
    <citation type="submission" date="2019-05" db="EMBL/GenBank/DDBJ databases">
        <title>Genome sequence of Cellulomonas hominis strain CS1.</title>
        <authorList>
            <person name="Belmont J."/>
            <person name="Maclea K.S."/>
        </authorList>
    </citation>
    <scope>NUCLEOTIDE SEQUENCE [LARGE SCALE GENOMIC DNA]</scope>
    <source>
        <strain evidence="3 4">CS1</strain>
    </source>
</reference>
<name>A0A7Z8K310_9CELL</name>
<dbReference type="SUPFAM" id="SSF56059">
    <property type="entry name" value="Glutathione synthetase ATP-binding domain-like"/>
    <property type="match status" value="1"/>
</dbReference>
<dbReference type="PROSITE" id="PS50975">
    <property type="entry name" value="ATP_GRASP"/>
    <property type="match status" value="1"/>
</dbReference>
<dbReference type="Proteomes" id="UP000308121">
    <property type="component" value="Unassembled WGS sequence"/>
</dbReference>
<dbReference type="GO" id="GO:0005524">
    <property type="term" value="F:ATP binding"/>
    <property type="evidence" value="ECO:0007669"/>
    <property type="project" value="UniProtKB-UniRule"/>
</dbReference>